<dbReference type="EMBL" id="JPQT01000110">
    <property type="protein sequence ID" value="KFE50406.1"/>
    <property type="molecule type" value="Genomic_DNA"/>
</dbReference>
<dbReference type="InterPro" id="IPR046673">
    <property type="entry name" value="ToxA_N"/>
</dbReference>
<dbReference type="Pfam" id="PF20178">
    <property type="entry name" value="ToxA_N"/>
    <property type="match status" value="1"/>
</dbReference>
<dbReference type="PATRIC" id="fig|317.174.peg.3436"/>
<name>A0A085V4P3_PSESX</name>
<dbReference type="PROSITE" id="PS51996">
    <property type="entry name" value="TR_MART"/>
    <property type="match status" value="1"/>
</dbReference>
<evidence type="ECO:0000259" key="1">
    <source>
        <dbReference type="Pfam" id="PF20178"/>
    </source>
</evidence>
<dbReference type="SUPFAM" id="SSF56399">
    <property type="entry name" value="ADP-ribosylation"/>
    <property type="match status" value="1"/>
</dbReference>
<accession>A0A085V4P3</accession>
<proteinExistence type="predicted"/>
<evidence type="ECO:0000313" key="2">
    <source>
        <dbReference type="EMBL" id="KFE50406.1"/>
    </source>
</evidence>
<organism evidence="2 3">
    <name type="scientific">Pseudomonas syringae</name>
    <dbReference type="NCBI Taxonomy" id="317"/>
    <lineage>
        <taxon>Bacteria</taxon>
        <taxon>Pseudomonadati</taxon>
        <taxon>Pseudomonadota</taxon>
        <taxon>Gammaproteobacteria</taxon>
        <taxon>Pseudomonadales</taxon>
        <taxon>Pseudomonadaceae</taxon>
        <taxon>Pseudomonas</taxon>
    </lineage>
</organism>
<reference evidence="2 3" key="1">
    <citation type="submission" date="2014-07" db="EMBL/GenBank/DDBJ databases">
        <title>Draft Genome Sequences of Environmental Pseudomonas syringae strains.</title>
        <authorList>
            <person name="Baltrus D.A."/>
            <person name="Berge O."/>
            <person name="Morris C."/>
        </authorList>
    </citation>
    <scope>NUCLEOTIDE SEQUENCE [LARGE SCALE GENOMIC DNA]</scope>
    <source>
        <strain evidence="2 3">CEB003</strain>
    </source>
</reference>
<protein>
    <recommendedName>
        <fullName evidence="1">Dermonecrotic toxin N-terminal domain-containing protein</fullName>
    </recommendedName>
</protein>
<comment type="caution">
    <text evidence="2">The sequence shown here is derived from an EMBL/GenBank/DDBJ whole genome shotgun (WGS) entry which is preliminary data.</text>
</comment>
<dbReference type="AlphaFoldDB" id="A0A085V4P3"/>
<sequence>MPAIDTSTSTATVENPALNDELRLKKIARQYIQDYPDAHGLAYATALHILKKHTNKRLNPTQVYWHRFSGAMSSSRTFTGWEHSGVPTESMTLVELVMHRFSARDQDVNDDLQVYGGFYTDGPQHGVYNERNEVAMLPQVVLRDFWALDLSAVYQRKIKQFWTAHGENFRTLSKAHFLGAAGQAQRGGALSDADYLTVIRAVAETLPPVMTLCALQSRVAPQPGISLRSFDIGQYVAHDVVRIVDSSGGQILYVPGEVPAFHRFANDDQLRAWVLERCATEASRTAFTLHFFSSQTAKDQDGGTFDRWIGQLQRNEWSDEKVINRLDKVIAGDVFEHLRGQALHNMHEQAQFLTSNASLRKQIWIGYLNAFIRVFGAVAPLGWPVALTLVGAGLANVGLNIDQAVNGNTPRLRKAGVLGAVFNSVFVAFNLPIPGAIGAEASVEDWLPVLDSGESLANLEGNLILPAAASKAMGRLQGVHVLADGETWIEMRGVPYRVLYKEELHSWAVVDPQNPFAFQGTQPVRLNARGEWELLAPPKLKAGAPMQETAGPSSAASVCDTSFARTESPFWDTYMRFDLKEEERLSEVALARQKSVVDESVREYGPDSGSDTDSDLDADEFVTTNEAGDRILIDAWGDEHRLFKIGDEYVGGRVADYTQYDEMFNVYLRNGQPQSGNQAQLIEELVEDLDSIGYNNDVDLYRGGSGHRGTSGVTFRSGQIKVGDILVSTDFTSFSENPYLARVFSSSQAGEQSHRFIHDMAAGAEITFDDTSVVFELAKKTYQSATPIAPFSGDWQEAESLFKPGTWFQVDRIEEVVGDHFKFVKVLLKEKHRALEKSGQWAGKTFHLRTGEPFSRDDFAAKLGPQGEALIDLFFPL</sequence>
<feature type="domain" description="Dermonecrotic toxin N-terminal" evidence="1">
    <location>
        <begin position="33"/>
        <end position="291"/>
    </location>
</feature>
<gene>
    <name evidence="2" type="ORF">IV02_16820</name>
</gene>
<dbReference type="Proteomes" id="UP000028643">
    <property type="component" value="Unassembled WGS sequence"/>
</dbReference>
<evidence type="ECO:0000313" key="3">
    <source>
        <dbReference type="Proteomes" id="UP000028643"/>
    </source>
</evidence>
<dbReference type="Gene3D" id="3.90.176.10">
    <property type="entry name" value="Toxin ADP-ribosyltransferase, Chain A, domain 1"/>
    <property type="match status" value="1"/>
</dbReference>
<dbReference type="RefSeq" id="WP_047576410.1">
    <property type="nucleotide sequence ID" value="NZ_JPQT01000110.1"/>
</dbReference>